<protein>
    <recommendedName>
        <fullName evidence="1">Integrase zinc-binding domain-containing protein</fullName>
    </recommendedName>
</protein>
<dbReference type="InterPro" id="IPR043502">
    <property type="entry name" value="DNA/RNA_pol_sf"/>
</dbReference>
<evidence type="ECO:0000259" key="1">
    <source>
        <dbReference type="Pfam" id="PF17921"/>
    </source>
</evidence>
<dbReference type="Gene3D" id="1.10.340.70">
    <property type="match status" value="1"/>
</dbReference>
<dbReference type="Proteomes" id="UP000736787">
    <property type="component" value="Unassembled WGS sequence"/>
</dbReference>
<dbReference type="SUPFAM" id="SSF56672">
    <property type="entry name" value="DNA/RNA polymerases"/>
    <property type="match status" value="1"/>
</dbReference>
<sequence length="206" mass="23657">MKYTLAKFRVYLLGSGPLVDYTDHASQRTAVKSPHISQRMVRWLSFFAEYDFRVEHKPGWLNVVSVSAPSSSLIDDVKAAYASDADAKQLLSYVSASSDEARRELAPHLRARAHCYRVHEGLLLYSAVGGDANHIVVPNDYDLRVRIMYEYHDASTTGHPGREKTYVLLTRDFYWNHQYKWVRKYVRACEVCQRVKPAVFSQAPLQ</sequence>
<dbReference type="InterPro" id="IPR050951">
    <property type="entry name" value="Retrovirus_Pol_polyprotein"/>
</dbReference>
<evidence type="ECO:0000313" key="3">
    <source>
        <dbReference type="Proteomes" id="UP000736787"/>
    </source>
</evidence>
<dbReference type="InterPro" id="IPR041588">
    <property type="entry name" value="Integrase_H2C2"/>
</dbReference>
<dbReference type="FunFam" id="1.10.340.70:FF:000001">
    <property type="entry name" value="Retrovirus-related Pol polyprotein from transposon gypsy-like Protein"/>
    <property type="match status" value="1"/>
</dbReference>
<evidence type="ECO:0000313" key="2">
    <source>
        <dbReference type="EMBL" id="KAG2875640.1"/>
    </source>
</evidence>
<organism evidence="2 3">
    <name type="scientific">Phytophthora cactorum</name>
    <dbReference type="NCBI Taxonomy" id="29920"/>
    <lineage>
        <taxon>Eukaryota</taxon>
        <taxon>Sar</taxon>
        <taxon>Stramenopiles</taxon>
        <taxon>Oomycota</taxon>
        <taxon>Peronosporomycetes</taxon>
        <taxon>Peronosporales</taxon>
        <taxon>Peronosporaceae</taxon>
        <taxon>Phytophthora</taxon>
    </lineage>
</organism>
<proteinExistence type="predicted"/>
<dbReference type="VEuPathDB" id="FungiDB:PC110_g23003"/>
<name>A0A8T1ADB7_9STRA</name>
<reference evidence="2" key="1">
    <citation type="submission" date="2018-10" db="EMBL/GenBank/DDBJ databases">
        <title>Effector identification in a new, highly contiguous assembly of the strawberry crown rot pathogen Phytophthora cactorum.</title>
        <authorList>
            <person name="Armitage A.D."/>
            <person name="Nellist C.F."/>
            <person name="Bates H."/>
            <person name="Vickerstaff R.J."/>
            <person name="Harrison R.J."/>
        </authorList>
    </citation>
    <scope>NUCLEOTIDE SEQUENCE</scope>
    <source>
        <strain evidence="2">4040</strain>
    </source>
</reference>
<accession>A0A8T1ADB7</accession>
<dbReference type="Pfam" id="PF17921">
    <property type="entry name" value="Integrase_H2C2"/>
    <property type="match status" value="1"/>
</dbReference>
<dbReference type="PANTHER" id="PTHR37984">
    <property type="entry name" value="PROTEIN CBG26694"/>
    <property type="match status" value="1"/>
</dbReference>
<comment type="caution">
    <text evidence="2">The sequence shown here is derived from an EMBL/GenBank/DDBJ whole genome shotgun (WGS) entry which is preliminary data.</text>
</comment>
<dbReference type="EMBL" id="RCMK01003304">
    <property type="protein sequence ID" value="KAG2875640.1"/>
    <property type="molecule type" value="Genomic_DNA"/>
</dbReference>
<feature type="domain" description="Integrase zinc-binding" evidence="1">
    <location>
        <begin position="142"/>
        <end position="197"/>
    </location>
</feature>
<dbReference type="AlphaFoldDB" id="A0A8T1ADB7"/>
<gene>
    <name evidence="2" type="ORF">PC117_g27393</name>
</gene>
<dbReference type="PANTHER" id="PTHR37984:SF5">
    <property type="entry name" value="PROTEIN NYNRIN-LIKE"/>
    <property type="match status" value="1"/>
</dbReference>